<keyword evidence="3" id="KW-1185">Reference proteome</keyword>
<dbReference type="Gene3D" id="3.40.109.10">
    <property type="entry name" value="NADH Oxidase"/>
    <property type="match status" value="1"/>
</dbReference>
<dbReference type="CDD" id="cd02142">
    <property type="entry name" value="McbC_SagB-like_oxidoreductase"/>
    <property type="match status" value="1"/>
</dbReference>
<dbReference type="InterPro" id="IPR000415">
    <property type="entry name" value="Nitroreductase-like"/>
</dbReference>
<feature type="domain" description="Nitroreductase" evidence="1">
    <location>
        <begin position="65"/>
        <end position="244"/>
    </location>
</feature>
<dbReference type="PANTHER" id="PTHR43745:SF2">
    <property type="entry name" value="NITROREDUCTASE MJ1384-RELATED"/>
    <property type="match status" value="1"/>
</dbReference>
<dbReference type="AlphaFoldDB" id="B8GKD2"/>
<proteinExistence type="predicted"/>
<dbReference type="GeneID" id="7272765"/>
<accession>B8GKD2</accession>
<dbReference type="Proteomes" id="UP000002457">
    <property type="component" value="Chromosome"/>
</dbReference>
<dbReference type="InterPro" id="IPR029479">
    <property type="entry name" value="Nitroreductase"/>
</dbReference>
<dbReference type="eggNOG" id="arCOG00288">
    <property type="taxonomic scope" value="Archaea"/>
</dbReference>
<dbReference type="GO" id="GO:0016491">
    <property type="term" value="F:oxidoreductase activity"/>
    <property type="evidence" value="ECO:0007669"/>
    <property type="project" value="InterPro"/>
</dbReference>
<dbReference type="InterPro" id="IPR052544">
    <property type="entry name" value="Bacteriocin_Proc_Enz"/>
</dbReference>
<dbReference type="HOGENOM" id="CLU_059362_3_0_2"/>
<gene>
    <name evidence="2" type="ordered locus">Mpal_0441</name>
</gene>
<dbReference type="STRING" id="521011.Mpal_0441"/>
<organism evidence="2 3">
    <name type="scientific">Methanosphaerula palustris (strain ATCC BAA-1556 / DSM 19958 / E1-9c)</name>
    <dbReference type="NCBI Taxonomy" id="521011"/>
    <lineage>
        <taxon>Archaea</taxon>
        <taxon>Methanobacteriati</taxon>
        <taxon>Methanobacteriota</taxon>
        <taxon>Stenosarchaea group</taxon>
        <taxon>Methanomicrobia</taxon>
        <taxon>Methanomicrobiales</taxon>
        <taxon>Methanoregulaceae</taxon>
        <taxon>Methanosphaerula</taxon>
    </lineage>
</organism>
<evidence type="ECO:0000259" key="1">
    <source>
        <dbReference type="Pfam" id="PF00881"/>
    </source>
</evidence>
<evidence type="ECO:0000313" key="2">
    <source>
        <dbReference type="EMBL" id="ACL15815.1"/>
    </source>
</evidence>
<dbReference type="NCBIfam" id="TIGR03605">
    <property type="entry name" value="antibiot_sagB"/>
    <property type="match status" value="1"/>
</dbReference>
<sequence>MIERIGHRFMRETAGDDLNPSDQSMGLPQPLLELPYDGKGRIIHLPNPDSLTVPDLDLWTAINIRTTSREYTSTPLTLDELSYLLWTTQGIKGIVNGEYTFRTVPSAGARHAIETNLLLNRVEGVTPGLYRYLAQDHHLLEISTDPDLSNKVAMACYDQPFIRTSAATFLWTAVVYRMTWRYGERGYRYLLLDAGHICQNLYLAAEAIGAGVCAIGAFDDDQINRLLGLDGTEQSMIYAATIGKRS</sequence>
<dbReference type="RefSeq" id="WP_012617134.1">
    <property type="nucleotide sequence ID" value="NC_011832.1"/>
</dbReference>
<dbReference type="EMBL" id="CP001338">
    <property type="protein sequence ID" value="ACL15815.1"/>
    <property type="molecule type" value="Genomic_DNA"/>
</dbReference>
<dbReference type="PANTHER" id="PTHR43745">
    <property type="entry name" value="NITROREDUCTASE MJ1384-RELATED"/>
    <property type="match status" value="1"/>
</dbReference>
<evidence type="ECO:0000313" key="3">
    <source>
        <dbReference type="Proteomes" id="UP000002457"/>
    </source>
</evidence>
<name>B8GKD2_METPE</name>
<dbReference type="SUPFAM" id="SSF55469">
    <property type="entry name" value="FMN-dependent nitroreductase-like"/>
    <property type="match status" value="1"/>
</dbReference>
<dbReference type="Pfam" id="PF00881">
    <property type="entry name" value="Nitroreductase"/>
    <property type="match status" value="1"/>
</dbReference>
<reference evidence="2 3" key="1">
    <citation type="journal article" date="2015" name="Genome Announc.">
        <title>Complete Genome Sequence of Methanosphaerula palustris E1-9CT, a Hydrogenotrophic Methanogen Isolated from a Minerotrophic Fen Peatland.</title>
        <authorList>
            <person name="Cadillo-Quiroz H."/>
            <person name="Browne P."/>
            <person name="Kyrpides N."/>
            <person name="Woyke T."/>
            <person name="Goodwin L."/>
            <person name="Detter C."/>
            <person name="Yavitt J.B."/>
            <person name="Zinder S.H."/>
        </authorList>
    </citation>
    <scope>NUCLEOTIDE SEQUENCE [LARGE SCALE GENOMIC DNA]</scope>
    <source>
        <strain evidence="3">ATCC BAA-1556 / DSM 19958 / E1-9c</strain>
    </source>
</reference>
<dbReference type="InterPro" id="IPR020051">
    <property type="entry name" value="SagB-type_dehydrogenase"/>
</dbReference>
<protein>
    <submittedName>
        <fullName evidence="2">Nitroreductase</fullName>
    </submittedName>
</protein>
<dbReference type="KEGG" id="mpl:Mpal_0441"/>